<sequence length="362" mass="38183">MNTQTHNQAVLEIPTAPVSAEDVDAKGRPLAVVPTRVPSLELGIFAVTAFGLAWLACLPLWFSDQGIGDPVLLLACGSAMMFTPLIASIIASIVQRRRARARGEVLASAPRYFGFWPLRPFGRVIGMAIASFFGIMVLVVLGYLVSAAFGWLTLDLDGLSGFKAQLETIPGANAMPTAAAIAVYLLLMLVSSAGNVVVTIGEEFGWRGWLLTSLRPLGTWPALLIIGVVWGLWHAPLILLGYNFGRPDISGLALMVGGCVMVGILFGWLRLRTGSVWPAVFAHAALNGCGAMLLGLVIDAGAQTPDTALVAFLGVAGWIVSAIVIVVLVATGQFRKQPELGIKKAKPLAEDAPQLSAHAQAV</sequence>
<protein>
    <submittedName>
        <fullName evidence="3">Metal-dependent membrane protease</fullName>
    </submittedName>
</protein>
<feature type="transmembrane region" description="Helical" evidence="1">
    <location>
        <begin position="124"/>
        <end position="154"/>
    </location>
</feature>
<keyword evidence="3" id="KW-0378">Hydrolase</keyword>
<feature type="transmembrane region" description="Helical" evidence="1">
    <location>
        <begin position="174"/>
        <end position="201"/>
    </location>
</feature>
<dbReference type="Pfam" id="PF02517">
    <property type="entry name" value="Rce1-like"/>
    <property type="match status" value="1"/>
</dbReference>
<dbReference type="EMBL" id="CP014869">
    <property type="protein sequence ID" value="AMT95598.1"/>
    <property type="molecule type" value="Genomic_DNA"/>
</dbReference>
<accession>A0A144MYW8</accession>
<dbReference type="AlphaFoldDB" id="A0A144MYW8"/>
<dbReference type="GO" id="GO:0004175">
    <property type="term" value="F:endopeptidase activity"/>
    <property type="evidence" value="ECO:0007669"/>
    <property type="project" value="UniProtKB-ARBA"/>
</dbReference>
<evidence type="ECO:0000259" key="2">
    <source>
        <dbReference type="Pfam" id="PF02517"/>
    </source>
</evidence>
<feature type="transmembrane region" description="Helical" evidence="1">
    <location>
        <begin position="42"/>
        <end position="62"/>
    </location>
</feature>
<gene>
    <name evidence="3" type="ORF">A2T55_15645</name>
</gene>
<proteinExistence type="predicted"/>
<keyword evidence="3" id="KW-0645">Protease</keyword>
<dbReference type="Proteomes" id="UP000075950">
    <property type="component" value="Chromosome"/>
</dbReference>
<evidence type="ECO:0000313" key="4">
    <source>
        <dbReference type="Proteomes" id="UP000075950"/>
    </source>
</evidence>
<dbReference type="GO" id="GO:0080120">
    <property type="term" value="P:CAAX-box protein maturation"/>
    <property type="evidence" value="ECO:0007669"/>
    <property type="project" value="UniProtKB-ARBA"/>
</dbReference>
<reference evidence="4" key="1">
    <citation type="submission" date="2016-03" db="EMBL/GenBank/DDBJ databases">
        <authorList>
            <person name="Ploux O."/>
        </authorList>
    </citation>
    <scope>NUCLEOTIDE SEQUENCE [LARGE SCALE GENOMIC DNA]</scope>
    <source>
        <strain evidence="4">BS258</strain>
    </source>
</reference>
<dbReference type="PANTHER" id="PTHR35797">
    <property type="entry name" value="PROTEASE-RELATED"/>
    <property type="match status" value="1"/>
</dbReference>
<feature type="transmembrane region" description="Helical" evidence="1">
    <location>
        <begin position="249"/>
        <end position="269"/>
    </location>
</feature>
<dbReference type="RefSeq" id="WP_062862967.1">
    <property type="nucleotide sequence ID" value="NZ_CP014869.1"/>
</dbReference>
<name>A0A144MYW8_BRELN</name>
<dbReference type="InterPro" id="IPR042150">
    <property type="entry name" value="MmRce1-like"/>
</dbReference>
<feature type="transmembrane region" description="Helical" evidence="1">
    <location>
        <begin position="222"/>
        <end position="243"/>
    </location>
</feature>
<dbReference type="InterPro" id="IPR003675">
    <property type="entry name" value="Rce1/LyrA-like_dom"/>
</dbReference>
<keyword evidence="1" id="KW-1133">Transmembrane helix</keyword>
<organism evidence="3 4">
    <name type="scientific">Brevibacterium linens</name>
    <dbReference type="NCBI Taxonomy" id="1703"/>
    <lineage>
        <taxon>Bacteria</taxon>
        <taxon>Bacillati</taxon>
        <taxon>Actinomycetota</taxon>
        <taxon>Actinomycetes</taxon>
        <taxon>Micrococcales</taxon>
        <taxon>Brevibacteriaceae</taxon>
        <taxon>Brevibacterium</taxon>
    </lineage>
</organism>
<evidence type="ECO:0000256" key="1">
    <source>
        <dbReference type="SAM" id="Phobius"/>
    </source>
</evidence>
<evidence type="ECO:0000313" key="3">
    <source>
        <dbReference type="EMBL" id="AMT95598.1"/>
    </source>
</evidence>
<feature type="transmembrane region" description="Helical" evidence="1">
    <location>
        <begin position="276"/>
        <end position="298"/>
    </location>
</feature>
<dbReference type="KEGG" id="bly:A2T55_15645"/>
<dbReference type="GO" id="GO:0006508">
    <property type="term" value="P:proteolysis"/>
    <property type="evidence" value="ECO:0007669"/>
    <property type="project" value="UniProtKB-KW"/>
</dbReference>
<keyword evidence="1" id="KW-0472">Membrane</keyword>
<feature type="domain" description="CAAX prenyl protease 2/Lysostaphin resistance protein A-like" evidence="2">
    <location>
        <begin position="192"/>
        <end position="288"/>
    </location>
</feature>
<feature type="transmembrane region" description="Helical" evidence="1">
    <location>
        <begin position="310"/>
        <end position="330"/>
    </location>
</feature>
<keyword evidence="1" id="KW-0812">Transmembrane</keyword>
<dbReference type="PANTHER" id="PTHR35797:SF1">
    <property type="entry name" value="PROTEASE"/>
    <property type="match status" value="1"/>
</dbReference>
<feature type="transmembrane region" description="Helical" evidence="1">
    <location>
        <begin position="68"/>
        <end position="94"/>
    </location>
</feature>